<dbReference type="CDD" id="cd17535">
    <property type="entry name" value="REC_NarL-like"/>
    <property type="match status" value="1"/>
</dbReference>
<dbReference type="Gene3D" id="3.40.50.2300">
    <property type="match status" value="1"/>
</dbReference>
<keyword evidence="4" id="KW-0804">Transcription</keyword>
<dbReference type="InterPro" id="IPR011006">
    <property type="entry name" value="CheY-like_superfamily"/>
</dbReference>
<dbReference type="InterPro" id="IPR016032">
    <property type="entry name" value="Sig_transdc_resp-reg_C-effctor"/>
</dbReference>
<dbReference type="EMBL" id="VMSD01000006">
    <property type="protein sequence ID" value="KAF0845742.1"/>
    <property type="molecule type" value="Genomic_DNA"/>
</dbReference>
<evidence type="ECO:0000259" key="6">
    <source>
        <dbReference type="PROSITE" id="PS50043"/>
    </source>
</evidence>
<proteinExistence type="predicted"/>
<dbReference type="PANTHER" id="PTHR43214">
    <property type="entry name" value="TWO-COMPONENT RESPONSE REGULATOR"/>
    <property type="match status" value="1"/>
</dbReference>
<dbReference type="PROSITE" id="PS50043">
    <property type="entry name" value="HTH_LUXR_2"/>
    <property type="match status" value="1"/>
</dbReference>
<protein>
    <submittedName>
        <fullName evidence="8">LuxR family two component transcriptional regulator</fullName>
    </submittedName>
</protein>
<dbReference type="Pfam" id="PF00072">
    <property type="entry name" value="Response_reg"/>
    <property type="match status" value="1"/>
</dbReference>
<evidence type="ECO:0000256" key="2">
    <source>
        <dbReference type="ARBA" id="ARBA00023015"/>
    </source>
</evidence>
<dbReference type="PRINTS" id="PR00038">
    <property type="entry name" value="HTHLUXR"/>
</dbReference>
<evidence type="ECO:0000256" key="4">
    <source>
        <dbReference type="ARBA" id="ARBA00023163"/>
    </source>
</evidence>
<keyword evidence="3" id="KW-0238">DNA-binding</keyword>
<dbReference type="InterPro" id="IPR039420">
    <property type="entry name" value="WalR-like"/>
</dbReference>
<keyword evidence="2" id="KW-0805">Transcription regulation</keyword>
<dbReference type="SMART" id="SM00421">
    <property type="entry name" value="HTH_LUXR"/>
    <property type="match status" value="1"/>
</dbReference>
<dbReference type="InterPro" id="IPR000792">
    <property type="entry name" value="Tscrpt_reg_LuxR_C"/>
</dbReference>
<dbReference type="SUPFAM" id="SSF46894">
    <property type="entry name" value="C-terminal effector domain of the bipartite response regulators"/>
    <property type="match status" value="1"/>
</dbReference>
<dbReference type="Proteomes" id="UP000798951">
    <property type="component" value="Unassembled WGS sequence"/>
</dbReference>
<name>A0ABQ6YIY2_9NOCA</name>
<dbReference type="RefSeq" id="WP_067984018.1">
    <property type="nucleotide sequence ID" value="NZ_VMSD01000006.1"/>
</dbReference>
<sequence>MTLRVVLADDEVLFRTGLRHLLEHEGMSVVGEAGDADALLALIEEHGPDLAIVDIRMPPLHRTEGLAATAAIRARYPGTAVMLLSAHVETEEAVQLLAGGARGIGYMLKDRCGDVAAFIGALHQIAAGGTAIEPTLVTLLLQRPHRGHRAIDELTHREREVLAAMAEGKSNPAIARALGCTKRTVESHIMRIFDKLGLEIHTEDDRRVRAVLVYLKEQTR</sequence>
<evidence type="ECO:0000256" key="1">
    <source>
        <dbReference type="ARBA" id="ARBA00022553"/>
    </source>
</evidence>
<keyword evidence="1 5" id="KW-0597">Phosphoprotein</keyword>
<accession>A0ABQ6YIY2</accession>
<organism evidence="8 9">
    <name type="scientific">Nocardia caishijiensis</name>
    <dbReference type="NCBI Taxonomy" id="184756"/>
    <lineage>
        <taxon>Bacteria</taxon>
        <taxon>Bacillati</taxon>
        <taxon>Actinomycetota</taxon>
        <taxon>Actinomycetes</taxon>
        <taxon>Mycobacteriales</taxon>
        <taxon>Nocardiaceae</taxon>
        <taxon>Nocardia</taxon>
    </lineage>
</organism>
<dbReference type="CDD" id="cd06170">
    <property type="entry name" value="LuxR_C_like"/>
    <property type="match status" value="1"/>
</dbReference>
<evidence type="ECO:0000256" key="3">
    <source>
        <dbReference type="ARBA" id="ARBA00023125"/>
    </source>
</evidence>
<feature type="modified residue" description="4-aspartylphosphate" evidence="5">
    <location>
        <position position="54"/>
    </location>
</feature>
<feature type="domain" description="HTH luxR-type" evidence="6">
    <location>
        <begin position="147"/>
        <end position="212"/>
    </location>
</feature>
<dbReference type="SMART" id="SM00448">
    <property type="entry name" value="REC"/>
    <property type="match status" value="1"/>
</dbReference>
<evidence type="ECO:0000313" key="8">
    <source>
        <dbReference type="EMBL" id="KAF0845742.1"/>
    </source>
</evidence>
<dbReference type="SUPFAM" id="SSF52172">
    <property type="entry name" value="CheY-like"/>
    <property type="match status" value="1"/>
</dbReference>
<dbReference type="Pfam" id="PF00196">
    <property type="entry name" value="GerE"/>
    <property type="match status" value="1"/>
</dbReference>
<keyword evidence="9" id="KW-1185">Reference proteome</keyword>
<dbReference type="PROSITE" id="PS50110">
    <property type="entry name" value="RESPONSE_REGULATORY"/>
    <property type="match status" value="1"/>
</dbReference>
<dbReference type="PANTHER" id="PTHR43214:SF24">
    <property type="entry name" value="TRANSCRIPTIONAL REGULATORY PROTEIN NARL-RELATED"/>
    <property type="match status" value="1"/>
</dbReference>
<dbReference type="PROSITE" id="PS00622">
    <property type="entry name" value="HTH_LUXR_1"/>
    <property type="match status" value="1"/>
</dbReference>
<feature type="domain" description="Response regulatory" evidence="7">
    <location>
        <begin position="4"/>
        <end position="124"/>
    </location>
</feature>
<reference evidence="8 9" key="1">
    <citation type="submission" date="2019-07" db="EMBL/GenBank/DDBJ databases">
        <title>Genomic Encyclopedia of Type Strains, Phase IV (KMG-IV): sequencing the most valuable type-strain genomes for metagenomic binning, comparative biology and taxonomic classification.</title>
        <authorList>
            <person name="Goeker M."/>
        </authorList>
    </citation>
    <scope>NUCLEOTIDE SEQUENCE [LARGE SCALE GENOMIC DNA]</scope>
    <source>
        <strain evidence="8 9">DSM 44831</strain>
    </source>
</reference>
<evidence type="ECO:0000313" key="9">
    <source>
        <dbReference type="Proteomes" id="UP000798951"/>
    </source>
</evidence>
<comment type="caution">
    <text evidence="8">The sequence shown here is derived from an EMBL/GenBank/DDBJ whole genome shotgun (WGS) entry which is preliminary data.</text>
</comment>
<evidence type="ECO:0000256" key="5">
    <source>
        <dbReference type="PROSITE-ProRule" id="PRU00169"/>
    </source>
</evidence>
<gene>
    <name evidence="8" type="ORF">FNL39_106130</name>
</gene>
<dbReference type="InterPro" id="IPR058245">
    <property type="entry name" value="NreC/VraR/RcsB-like_REC"/>
</dbReference>
<evidence type="ECO:0000259" key="7">
    <source>
        <dbReference type="PROSITE" id="PS50110"/>
    </source>
</evidence>
<dbReference type="InterPro" id="IPR001789">
    <property type="entry name" value="Sig_transdc_resp-reg_receiver"/>
</dbReference>